<keyword evidence="2" id="KW-1185">Reference proteome</keyword>
<dbReference type="RefSeq" id="WP_377331677.1">
    <property type="nucleotide sequence ID" value="NZ_JBHSGB010000003.1"/>
</dbReference>
<dbReference type="Proteomes" id="UP001595962">
    <property type="component" value="Unassembled WGS sequence"/>
</dbReference>
<dbReference type="EMBL" id="JBHSGB010000003">
    <property type="protein sequence ID" value="MFC4654017.1"/>
    <property type="molecule type" value="Genomic_DNA"/>
</dbReference>
<organism evidence="1 2">
    <name type="scientific">Rheinheimera marina</name>
    <dbReference type="NCBI Taxonomy" id="1774958"/>
    <lineage>
        <taxon>Bacteria</taxon>
        <taxon>Pseudomonadati</taxon>
        <taxon>Pseudomonadota</taxon>
        <taxon>Gammaproteobacteria</taxon>
        <taxon>Chromatiales</taxon>
        <taxon>Chromatiaceae</taxon>
        <taxon>Rheinheimera</taxon>
    </lineage>
</organism>
<gene>
    <name evidence="1" type="ORF">ACFO3I_03140</name>
</gene>
<evidence type="ECO:0008006" key="3">
    <source>
        <dbReference type="Google" id="ProtNLM"/>
    </source>
</evidence>
<evidence type="ECO:0000313" key="1">
    <source>
        <dbReference type="EMBL" id="MFC4654017.1"/>
    </source>
</evidence>
<accession>A0ABV9JH76</accession>
<proteinExistence type="predicted"/>
<reference evidence="2" key="1">
    <citation type="journal article" date="2019" name="Int. J. Syst. Evol. Microbiol.">
        <title>The Global Catalogue of Microorganisms (GCM) 10K type strain sequencing project: providing services to taxonomists for standard genome sequencing and annotation.</title>
        <authorList>
            <consortium name="The Broad Institute Genomics Platform"/>
            <consortium name="The Broad Institute Genome Sequencing Center for Infectious Disease"/>
            <person name="Wu L."/>
            <person name="Ma J."/>
        </authorList>
    </citation>
    <scope>NUCLEOTIDE SEQUENCE [LARGE SCALE GENOMIC DNA]</scope>
    <source>
        <strain evidence="2">DT28</strain>
    </source>
</reference>
<name>A0ABV9JH76_9GAMM</name>
<comment type="caution">
    <text evidence="1">The sequence shown here is derived from an EMBL/GenBank/DDBJ whole genome shotgun (WGS) entry which is preliminary data.</text>
</comment>
<evidence type="ECO:0000313" key="2">
    <source>
        <dbReference type="Proteomes" id="UP001595962"/>
    </source>
</evidence>
<protein>
    <recommendedName>
        <fullName evidence="3">Sel1 repeat family protein</fullName>
    </recommendedName>
</protein>
<sequence length="523" mass="58815">MQTSNFIFVAQYNKALAQMLTDAGRYLADDSCCFLLKIRLALELWCHDFADLHGIVLLLETTLCEKLELLSQQKVFPEALLQQLMQLRQHTNQAVHIQRDARGRHITMQPLERGQQISILQCMFDLACYTARFHNAEFAAPLWQAYPKLNLRTVLEAAMAQDGDACAQIARQVLALSSANRLLKPAARNAQKQSVQPQLQHNDLVYWLTRGLQLGSSDALEFLTELAFAKTHADIDLPLLLTWLKRFQQLQPGAALDELTGRVFERQQQLEKALQHYDKAAKAGHHGAIKRLLDYWGNRCHDQLNHYLTIGIQFNEPHALLTRMAILVANISLDAEQHQREPELLKQLKTYWVKARGMGIPGLGYIEGMCKQLGILGFTQNTQGAADLVLLHYRKVPAYCKAAVNTFNVLLAAERFAELVQVAPSALAQLDEQKDRQHLAEMEFDIALALLKLHNQKTPLAFSKTPKQLLQSAARRGYAAAPLMLSTEQKQTFSGGKRMAPKAQAVPGWVQKLALRGGVAVRQ</sequence>